<keyword evidence="1" id="KW-0732">Signal</keyword>
<reference evidence="2 3" key="1">
    <citation type="submission" date="2017-06" db="EMBL/GenBank/DDBJ databases">
        <title>Draft genome of Pseudomonas nitroreducens DF05.</title>
        <authorList>
            <person name="Iyer R."/>
        </authorList>
    </citation>
    <scope>NUCLEOTIDE SEQUENCE [LARGE SCALE GENOMIC DNA]</scope>
    <source>
        <strain evidence="2 3">DF05</strain>
    </source>
</reference>
<proteinExistence type="predicted"/>
<evidence type="ECO:0000313" key="3">
    <source>
        <dbReference type="Proteomes" id="UP000198145"/>
    </source>
</evidence>
<organism evidence="2 3">
    <name type="scientific">Pseudomonas nitroreducens</name>
    <dbReference type="NCBI Taxonomy" id="46680"/>
    <lineage>
        <taxon>Bacteria</taxon>
        <taxon>Pseudomonadati</taxon>
        <taxon>Pseudomonadota</taxon>
        <taxon>Gammaproteobacteria</taxon>
        <taxon>Pseudomonadales</taxon>
        <taxon>Pseudomonadaceae</taxon>
        <taxon>Pseudomonas</taxon>
    </lineage>
</organism>
<sequence length="167" mass="19258">MHFRPAVAALAFSCLPLFAFADEVSEKTSDEMKRHREEIKTQLSDVEYNRRRVVERNIQLAPAEAEAFWGIYNSYRAEADKIDTDALALSLDFVRSLERGSVGEEQARDLQKRVFELEDRRQQLKETYVTRVAKEVSPVRALRFLQIESQLDALALIQTNRSLPLAE</sequence>
<dbReference type="AlphaFoldDB" id="A0A2D0ACI8"/>
<protein>
    <submittedName>
        <fullName evidence="2">Transcriptional regulator</fullName>
    </submittedName>
</protein>
<dbReference type="EMBL" id="NJBA01000006">
    <property type="protein sequence ID" value="OWP49351.1"/>
    <property type="molecule type" value="Genomic_DNA"/>
</dbReference>
<comment type="caution">
    <text evidence="2">The sequence shown here is derived from an EMBL/GenBank/DDBJ whole genome shotgun (WGS) entry which is preliminary data.</text>
</comment>
<name>A0A2D0ACI8_PSENT</name>
<accession>A0A2D0ACI8</accession>
<dbReference type="Proteomes" id="UP000198145">
    <property type="component" value="Unassembled WGS sequence"/>
</dbReference>
<feature type="chain" id="PRO_5012157861" evidence="1">
    <location>
        <begin position="22"/>
        <end position="167"/>
    </location>
</feature>
<evidence type="ECO:0000256" key="1">
    <source>
        <dbReference type="SAM" id="SignalP"/>
    </source>
</evidence>
<evidence type="ECO:0000313" key="2">
    <source>
        <dbReference type="EMBL" id="OWP49351.1"/>
    </source>
</evidence>
<gene>
    <name evidence="2" type="ORF">CEG18_17450</name>
</gene>
<feature type="signal peptide" evidence="1">
    <location>
        <begin position="1"/>
        <end position="21"/>
    </location>
</feature>